<dbReference type="Pfam" id="PF12680">
    <property type="entry name" value="SnoaL_2"/>
    <property type="match status" value="1"/>
</dbReference>
<sequence length="146" mass="16736">MTVRWRVAISRRCAAQGDSMSDLVQNKANVIAFYELMFNDGQPREAIARYVGREYIQHNPHVATGQDGFIAYFERMAREWPGKRVEIKRAIAEGDLVVLHCLQHWPGNNDYAAIDIFRLDVDGKIVEHWDVMQTLPETSANPNGMF</sequence>
<dbReference type="Gene3D" id="3.10.450.50">
    <property type="match status" value="1"/>
</dbReference>
<evidence type="ECO:0000313" key="3">
    <source>
        <dbReference type="Proteomes" id="UP001055167"/>
    </source>
</evidence>
<reference evidence="2" key="1">
    <citation type="journal article" date="2021" name="Front. Microbiol.">
        <title>Comprehensive Comparative Genomics and Phenotyping of Methylobacterium Species.</title>
        <authorList>
            <person name="Alessa O."/>
            <person name="Ogura Y."/>
            <person name="Fujitani Y."/>
            <person name="Takami H."/>
            <person name="Hayashi T."/>
            <person name="Sahin N."/>
            <person name="Tani A."/>
        </authorList>
    </citation>
    <scope>NUCLEOTIDE SEQUENCE</scope>
    <source>
        <strain evidence="2">KCTC 52305</strain>
    </source>
</reference>
<evidence type="ECO:0000259" key="1">
    <source>
        <dbReference type="Pfam" id="PF12680"/>
    </source>
</evidence>
<accession>A0ABQ4QVN0</accession>
<dbReference type="InterPro" id="IPR037401">
    <property type="entry name" value="SnoaL-like"/>
</dbReference>
<feature type="domain" description="SnoaL-like" evidence="1">
    <location>
        <begin position="30"/>
        <end position="128"/>
    </location>
</feature>
<name>A0ABQ4QVN0_9HYPH</name>
<dbReference type="SUPFAM" id="SSF54427">
    <property type="entry name" value="NTF2-like"/>
    <property type="match status" value="1"/>
</dbReference>
<gene>
    <name evidence="2" type="ORF">OPKNFCMD_1435</name>
</gene>
<evidence type="ECO:0000313" key="2">
    <source>
        <dbReference type="EMBL" id="GJD48711.1"/>
    </source>
</evidence>
<reference evidence="2" key="2">
    <citation type="submission" date="2021-08" db="EMBL/GenBank/DDBJ databases">
        <authorList>
            <person name="Tani A."/>
            <person name="Ola A."/>
            <person name="Ogura Y."/>
            <person name="Katsura K."/>
            <person name="Hayashi T."/>
        </authorList>
    </citation>
    <scope>NUCLEOTIDE SEQUENCE</scope>
    <source>
        <strain evidence="2">KCTC 52305</strain>
    </source>
</reference>
<dbReference type="EMBL" id="BPQH01000004">
    <property type="protein sequence ID" value="GJD48711.1"/>
    <property type="molecule type" value="Genomic_DNA"/>
</dbReference>
<proteinExistence type="predicted"/>
<dbReference type="PANTHER" id="PTHR38436:SF1">
    <property type="entry name" value="ESTER CYCLASE"/>
    <property type="match status" value="1"/>
</dbReference>
<protein>
    <recommendedName>
        <fullName evidence="1">SnoaL-like domain-containing protein</fullName>
    </recommendedName>
</protein>
<dbReference type="InterPro" id="IPR032710">
    <property type="entry name" value="NTF2-like_dom_sf"/>
</dbReference>
<comment type="caution">
    <text evidence="2">The sequence shown here is derived from an EMBL/GenBank/DDBJ whole genome shotgun (WGS) entry which is preliminary data.</text>
</comment>
<dbReference type="InterPro" id="IPR009959">
    <property type="entry name" value="Cyclase_SnoaL-like"/>
</dbReference>
<organism evidence="2 3">
    <name type="scientific">Methylobacterium crusticola</name>
    <dbReference type="NCBI Taxonomy" id="1697972"/>
    <lineage>
        <taxon>Bacteria</taxon>
        <taxon>Pseudomonadati</taxon>
        <taxon>Pseudomonadota</taxon>
        <taxon>Alphaproteobacteria</taxon>
        <taxon>Hyphomicrobiales</taxon>
        <taxon>Methylobacteriaceae</taxon>
        <taxon>Methylobacterium</taxon>
    </lineage>
</organism>
<dbReference type="Proteomes" id="UP001055167">
    <property type="component" value="Unassembled WGS sequence"/>
</dbReference>
<keyword evidence="3" id="KW-1185">Reference proteome</keyword>
<dbReference type="PANTHER" id="PTHR38436">
    <property type="entry name" value="POLYKETIDE CYCLASE SNOAL-LIKE DOMAIN"/>
    <property type="match status" value="1"/>
</dbReference>